<dbReference type="GO" id="GO:0004638">
    <property type="term" value="F:phosphoribosylaminoimidazole carboxylase activity"/>
    <property type="evidence" value="ECO:0007669"/>
    <property type="project" value="InterPro"/>
</dbReference>
<dbReference type="EMBL" id="JAJOMB010000012">
    <property type="protein sequence ID" value="MCD5313621.1"/>
    <property type="molecule type" value="Genomic_DNA"/>
</dbReference>
<dbReference type="InterPro" id="IPR013815">
    <property type="entry name" value="ATP_grasp_subdomain_1"/>
</dbReference>
<dbReference type="InterPro" id="IPR003135">
    <property type="entry name" value="ATP-grasp_carboxylate-amine"/>
</dbReference>
<evidence type="ECO:0000256" key="5">
    <source>
        <dbReference type="HAMAP-Rule" id="MF_01928"/>
    </source>
</evidence>
<dbReference type="InterPro" id="IPR005875">
    <property type="entry name" value="PurK"/>
</dbReference>
<dbReference type="SUPFAM" id="SSF56059">
    <property type="entry name" value="Glutathione synthetase ATP-binding domain-like"/>
    <property type="match status" value="1"/>
</dbReference>
<dbReference type="PANTHER" id="PTHR11609:SF5">
    <property type="entry name" value="PHOSPHORIBOSYLAMINOIMIDAZOLE CARBOXYLASE"/>
    <property type="match status" value="1"/>
</dbReference>
<evidence type="ECO:0000256" key="3">
    <source>
        <dbReference type="ARBA" id="ARBA00022755"/>
    </source>
</evidence>
<dbReference type="PROSITE" id="PS50975">
    <property type="entry name" value="ATP_GRASP"/>
    <property type="match status" value="1"/>
</dbReference>
<comment type="function">
    <text evidence="6">Catalyzes the ATP-dependent conversion of 5-aminoimidazole ribonucleotide (AIR) and HCO(3)- to N5-carboxyaminoimidazole ribonucleotide (N5-CAIR).</text>
</comment>
<evidence type="ECO:0000256" key="4">
    <source>
        <dbReference type="ARBA" id="ARBA00022840"/>
    </source>
</evidence>
<dbReference type="GO" id="GO:0006189">
    <property type="term" value="P:'de novo' IMP biosynthetic process"/>
    <property type="evidence" value="ECO:0007669"/>
    <property type="project" value="UniProtKB-UniRule"/>
</dbReference>
<organism evidence="8 9">
    <name type="scientific">Kineosporia babensis</name>
    <dbReference type="NCBI Taxonomy" id="499548"/>
    <lineage>
        <taxon>Bacteria</taxon>
        <taxon>Bacillati</taxon>
        <taxon>Actinomycetota</taxon>
        <taxon>Actinomycetes</taxon>
        <taxon>Kineosporiales</taxon>
        <taxon>Kineosporiaceae</taxon>
        <taxon>Kineosporia</taxon>
    </lineage>
</organism>
<comment type="catalytic activity">
    <reaction evidence="5 6">
        <text>5-amino-1-(5-phospho-beta-D-ribosyl)imidazole + hydrogencarbonate + ATP = 5-carboxyamino-1-(5-phospho-D-ribosyl)imidazole + ADP + phosphate + 2 H(+)</text>
        <dbReference type="Rhea" id="RHEA:19317"/>
        <dbReference type="ChEBI" id="CHEBI:15378"/>
        <dbReference type="ChEBI" id="CHEBI:17544"/>
        <dbReference type="ChEBI" id="CHEBI:30616"/>
        <dbReference type="ChEBI" id="CHEBI:43474"/>
        <dbReference type="ChEBI" id="CHEBI:58730"/>
        <dbReference type="ChEBI" id="CHEBI:137981"/>
        <dbReference type="ChEBI" id="CHEBI:456216"/>
        <dbReference type="EC" id="6.3.4.18"/>
    </reaction>
</comment>
<dbReference type="FunFam" id="3.30.470.20:FF:000029">
    <property type="entry name" value="N5-carboxyaminoimidazole ribonucleotide synthase"/>
    <property type="match status" value="1"/>
</dbReference>
<keyword evidence="9" id="KW-1185">Reference proteome</keyword>
<dbReference type="HAMAP" id="MF_01928">
    <property type="entry name" value="PurK"/>
    <property type="match status" value="1"/>
</dbReference>
<dbReference type="InterPro" id="IPR011761">
    <property type="entry name" value="ATP-grasp"/>
</dbReference>
<dbReference type="NCBIfam" id="NF004679">
    <property type="entry name" value="PRK06019.1-5"/>
    <property type="match status" value="1"/>
</dbReference>
<accession>A0A9X1NGZ6</accession>
<evidence type="ECO:0000256" key="1">
    <source>
        <dbReference type="ARBA" id="ARBA00022598"/>
    </source>
</evidence>
<dbReference type="PANTHER" id="PTHR11609">
    <property type="entry name" value="PURINE BIOSYNTHESIS PROTEIN 6/7, PUR6/7"/>
    <property type="match status" value="1"/>
</dbReference>
<dbReference type="InterPro" id="IPR040686">
    <property type="entry name" value="PurK_C"/>
</dbReference>
<dbReference type="EC" id="6.3.4.18" evidence="5 6"/>
<keyword evidence="2 5" id="KW-0547">Nucleotide-binding</keyword>
<dbReference type="SUPFAM" id="SSF52440">
    <property type="entry name" value="PreATP-grasp domain"/>
    <property type="match status" value="1"/>
</dbReference>
<feature type="binding site" evidence="5">
    <location>
        <position position="140"/>
    </location>
    <ligand>
        <name>ATP</name>
        <dbReference type="ChEBI" id="CHEBI:30616"/>
    </ligand>
</feature>
<gene>
    <name evidence="5 6" type="primary">purK</name>
    <name evidence="8" type="ORF">LR394_22175</name>
</gene>
<keyword evidence="4 5" id="KW-0067">ATP-binding</keyword>
<sequence length="418" mass="44227">MVSTSPDASGAVPAADGAAAPFGAVRLTPLTAADPIPGGFPTVGVIGGGQLARMMQPPAVALGVRLRVLAESETGSAALAIHEAPVGDHRDLATVTQFASQCDVLTFEHEHVPGPILEKLIADGVPVRPGPAALGFAQDKLAMRTKLTELGLPCPSWAQVRTWEELQAFAETVPGVVLKTPRGGYDGKGVLVLSESTADTARNWLDRAGPDGLLAEEKVAFTRELAALIARSPSGQAAAWPVVESTQKDGICHEVIAPAPNLTPEQAAEATSVGLRIAGELGVVGVLAVELFQTEDGRILVNELAMRPHNSGHWTIDGAVTSQFEQHLRAVLDLPLGEVRARAPWTVMVNVLGGEYEDLYRSYLHVMAHDPGVKVHMYAKEVRLGRKIGHVTVCGDDLDDCLERARHAAAFIRGDIDE</sequence>
<dbReference type="InterPro" id="IPR054350">
    <property type="entry name" value="PurT/PurK_preATP-grasp"/>
</dbReference>
<dbReference type="GO" id="GO:0005829">
    <property type="term" value="C:cytosol"/>
    <property type="evidence" value="ECO:0007669"/>
    <property type="project" value="TreeGrafter"/>
</dbReference>
<dbReference type="InterPro" id="IPR011054">
    <property type="entry name" value="Rudment_hybrid_motif"/>
</dbReference>
<dbReference type="Pfam" id="PF02222">
    <property type="entry name" value="ATP-grasp"/>
    <property type="match status" value="1"/>
</dbReference>
<evidence type="ECO:0000259" key="7">
    <source>
        <dbReference type="PROSITE" id="PS50975"/>
    </source>
</evidence>
<dbReference type="InterPro" id="IPR016185">
    <property type="entry name" value="PreATP-grasp_dom_sf"/>
</dbReference>
<feature type="domain" description="ATP-grasp" evidence="7">
    <location>
        <begin position="144"/>
        <end position="332"/>
    </location>
</feature>
<comment type="pathway">
    <text evidence="5 6">Purine metabolism; IMP biosynthesis via de novo pathway; 5-amino-1-(5-phospho-D-ribosyl)imidazole-4-carboxylate from 5-amino-1-(5-phospho-D-ribosyl)imidazole (N5-CAIR route): step 1/2.</text>
</comment>
<feature type="binding site" evidence="5">
    <location>
        <begin position="302"/>
        <end position="303"/>
    </location>
    <ligand>
        <name>ATP</name>
        <dbReference type="ChEBI" id="CHEBI:30616"/>
    </ligand>
</feature>
<proteinExistence type="inferred from homology"/>
<comment type="caution">
    <text evidence="5">Lacks conserved residue(s) required for the propagation of feature annotation.</text>
</comment>
<feature type="binding site" evidence="5">
    <location>
        <begin position="216"/>
        <end position="219"/>
    </location>
    <ligand>
        <name>ATP</name>
        <dbReference type="ChEBI" id="CHEBI:30616"/>
    </ligand>
</feature>
<dbReference type="GO" id="GO:0005524">
    <property type="term" value="F:ATP binding"/>
    <property type="evidence" value="ECO:0007669"/>
    <property type="project" value="UniProtKB-UniRule"/>
</dbReference>
<evidence type="ECO:0000256" key="6">
    <source>
        <dbReference type="RuleBase" id="RU361200"/>
    </source>
</evidence>
<dbReference type="Gene3D" id="3.40.50.20">
    <property type="match status" value="1"/>
</dbReference>
<comment type="similarity">
    <text evidence="5 6">Belongs to the PurK/PurT family.</text>
</comment>
<comment type="function">
    <text evidence="5">Catalyzes the ATP-dependent conversion of 5-aminoimidazole ribonucleotide (AIR) and HCO(3)(-) to N5-carboxyaminoimidazole ribonucleotide (N5-CAIR).</text>
</comment>
<name>A0A9X1NGZ6_9ACTN</name>
<keyword evidence="3 5" id="KW-0658">Purine biosynthesis</keyword>
<dbReference type="GO" id="GO:0046872">
    <property type="term" value="F:metal ion binding"/>
    <property type="evidence" value="ECO:0007669"/>
    <property type="project" value="InterPro"/>
</dbReference>
<reference evidence="8" key="1">
    <citation type="submission" date="2021-11" db="EMBL/GenBank/DDBJ databases">
        <title>Streptomyces corallinus and Kineosporia corallina sp. nov., two new coral-derived marine actinobacteria.</title>
        <authorList>
            <person name="Buangrab K."/>
            <person name="Sutthacheep M."/>
            <person name="Yeemin T."/>
            <person name="Harunari E."/>
            <person name="Igarashi Y."/>
            <person name="Sripreechasak P."/>
            <person name="Kanchanasin P."/>
            <person name="Tanasupawat S."/>
            <person name="Phongsopitanun W."/>
        </authorList>
    </citation>
    <scope>NUCLEOTIDE SEQUENCE</scope>
    <source>
        <strain evidence="8">JCM 31032</strain>
    </source>
</reference>
<evidence type="ECO:0000256" key="2">
    <source>
        <dbReference type="ARBA" id="ARBA00022741"/>
    </source>
</evidence>
<evidence type="ECO:0000313" key="9">
    <source>
        <dbReference type="Proteomes" id="UP001138997"/>
    </source>
</evidence>
<feature type="binding site" evidence="5">
    <location>
        <position position="224"/>
    </location>
    <ligand>
        <name>ATP</name>
        <dbReference type="ChEBI" id="CHEBI:30616"/>
    </ligand>
</feature>
<dbReference type="Gene3D" id="3.30.470.20">
    <property type="entry name" value="ATP-grasp fold, B domain"/>
    <property type="match status" value="1"/>
</dbReference>
<protein>
    <recommendedName>
        <fullName evidence="5 6">N5-carboxyaminoimidazole ribonucleotide synthase</fullName>
        <shortName evidence="5 6">N5-CAIR synthase</shortName>
        <ecNumber evidence="5 6">6.3.4.18</ecNumber>
    </recommendedName>
    <alternativeName>
        <fullName evidence="5 6">5-(carboxyamino)imidazole ribonucleotide synthetase</fullName>
    </alternativeName>
</protein>
<dbReference type="NCBIfam" id="TIGR01161">
    <property type="entry name" value="purK"/>
    <property type="match status" value="1"/>
</dbReference>
<keyword evidence="1 5" id="KW-0436">Ligase</keyword>
<dbReference type="AlphaFoldDB" id="A0A9X1NGZ6"/>
<comment type="subunit">
    <text evidence="5 6">Homodimer.</text>
</comment>
<dbReference type="SUPFAM" id="SSF51246">
    <property type="entry name" value="Rudiment single hybrid motif"/>
    <property type="match status" value="1"/>
</dbReference>
<comment type="caution">
    <text evidence="8">The sequence shown here is derived from an EMBL/GenBank/DDBJ whole genome shotgun (WGS) entry which is preliminary data.</text>
</comment>
<dbReference type="Pfam" id="PF17769">
    <property type="entry name" value="PurK_C"/>
    <property type="match status" value="1"/>
</dbReference>
<dbReference type="Proteomes" id="UP001138997">
    <property type="component" value="Unassembled WGS sequence"/>
</dbReference>
<evidence type="ECO:0000313" key="8">
    <source>
        <dbReference type="EMBL" id="MCD5313621.1"/>
    </source>
</evidence>
<feature type="binding site" evidence="5">
    <location>
        <position position="179"/>
    </location>
    <ligand>
        <name>ATP</name>
        <dbReference type="ChEBI" id="CHEBI:30616"/>
    </ligand>
</feature>
<dbReference type="NCBIfam" id="NF004680">
    <property type="entry name" value="PRK06019.1-6"/>
    <property type="match status" value="1"/>
</dbReference>
<dbReference type="GO" id="GO:0034028">
    <property type="term" value="F:5-(carboxyamino)imidazole ribonucleotide synthase activity"/>
    <property type="evidence" value="ECO:0007669"/>
    <property type="project" value="UniProtKB-UniRule"/>
</dbReference>
<dbReference type="Pfam" id="PF22660">
    <property type="entry name" value="RS_preATP-grasp-like"/>
    <property type="match status" value="1"/>
</dbReference>
<dbReference type="Gene3D" id="3.30.1490.20">
    <property type="entry name" value="ATP-grasp fold, A domain"/>
    <property type="match status" value="1"/>
</dbReference>